<accession>A0AAV7QNA0</accession>
<sequence length="90" mass="9892">MEHREAKQGRSAADTTVANDVPYEAATKEKTPGPGGGTRRRWPNPRPSIQMEEQEVARPADRPRSGESVACQIIMQYNNGCGVTVQKKVL</sequence>
<proteinExistence type="predicted"/>
<name>A0AAV7QNA0_PLEWA</name>
<dbReference type="Proteomes" id="UP001066276">
    <property type="component" value="Chromosome 6"/>
</dbReference>
<dbReference type="AlphaFoldDB" id="A0AAV7QNA0"/>
<feature type="compositionally biased region" description="Basic and acidic residues" evidence="1">
    <location>
        <begin position="55"/>
        <end position="65"/>
    </location>
</feature>
<comment type="caution">
    <text evidence="2">The sequence shown here is derived from an EMBL/GenBank/DDBJ whole genome shotgun (WGS) entry which is preliminary data.</text>
</comment>
<protein>
    <submittedName>
        <fullName evidence="2">Uncharacterized protein</fullName>
    </submittedName>
</protein>
<organism evidence="2 3">
    <name type="scientific">Pleurodeles waltl</name>
    <name type="common">Iberian ribbed newt</name>
    <dbReference type="NCBI Taxonomy" id="8319"/>
    <lineage>
        <taxon>Eukaryota</taxon>
        <taxon>Metazoa</taxon>
        <taxon>Chordata</taxon>
        <taxon>Craniata</taxon>
        <taxon>Vertebrata</taxon>
        <taxon>Euteleostomi</taxon>
        <taxon>Amphibia</taxon>
        <taxon>Batrachia</taxon>
        <taxon>Caudata</taxon>
        <taxon>Salamandroidea</taxon>
        <taxon>Salamandridae</taxon>
        <taxon>Pleurodelinae</taxon>
        <taxon>Pleurodeles</taxon>
    </lineage>
</organism>
<dbReference type="EMBL" id="JANPWB010000010">
    <property type="protein sequence ID" value="KAJ1140852.1"/>
    <property type="molecule type" value="Genomic_DNA"/>
</dbReference>
<evidence type="ECO:0000313" key="2">
    <source>
        <dbReference type="EMBL" id="KAJ1140852.1"/>
    </source>
</evidence>
<feature type="region of interest" description="Disordered" evidence="1">
    <location>
        <begin position="1"/>
        <end position="67"/>
    </location>
</feature>
<keyword evidence="3" id="KW-1185">Reference proteome</keyword>
<gene>
    <name evidence="2" type="ORF">NDU88_007190</name>
</gene>
<evidence type="ECO:0000256" key="1">
    <source>
        <dbReference type="SAM" id="MobiDB-lite"/>
    </source>
</evidence>
<evidence type="ECO:0000313" key="3">
    <source>
        <dbReference type="Proteomes" id="UP001066276"/>
    </source>
</evidence>
<reference evidence="2" key="1">
    <citation type="journal article" date="2022" name="bioRxiv">
        <title>Sequencing and chromosome-scale assembly of the giantPleurodeles waltlgenome.</title>
        <authorList>
            <person name="Brown T."/>
            <person name="Elewa A."/>
            <person name="Iarovenko S."/>
            <person name="Subramanian E."/>
            <person name="Araus A.J."/>
            <person name="Petzold A."/>
            <person name="Susuki M."/>
            <person name="Suzuki K.-i.T."/>
            <person name="Hayashi T."/>
            <person name="Toyoda A."/>
            <person name="Oliveira C."/>
            <person name="Osipova E."/>
            <person name="Leigh N.D."/>
            <person name="Simon A."/>
            <person name="Yun M.H."/>
        </authorList>
    </citation>
    <scope>NUCLEOTIDE SEQUENCE</scope>
    <source>
        <strain evidence="2">20211129_DDA</strain>
        <tissue evidence="2">Liver</tissue>
    </source>
</reference>